<evidence type="ECO:0000313" key="3">
    <source>
        <dbReference type="Proteomes" id="UP000248817"/>
    </source>
</evidence>
<dbReference type="EMBL" id="KZ825607">
    <property type="protein sequence ID" value="PYI26220.1"/>
    <property type="molecule type" value="Genomic_DNA"/>
</dbReference>
<evidence type="ECO:0000313" key="2">
    <source>
        <dbReference type="EMBL" id="PYI26220.1"/>
    </source>
</evidence>
<feature type="compositionally biased region" description="Pro residues" evidence="1">
    <location>
        <begin position="10"/>
        <end position="24"/>
    </location>
</feature>
<sequence length="85" mass="9326">MANSTNNPDSNPPPTTNRPSPTQPSPKVFSLPDNHLWNIYQRLQPDPPRNAFAQACHQACPPQHRSTPPASPDNQSPRADLSPIP</sequence>
<evidence type="ECO:0000256" key="1">
    <source>
        <dbReference type="SAM" id="MobiDB-lite"/>
    </source>
</evidence>
<gene>
    <name evidence="2" type="ORF">BP00DRAFT_430543</name>
</gene>
<accession>A0A2V5ICJ2</accession>
<reference evidence="2 3" key="1">
    <citation type="submission" date="2018-02" db="EMBL/GenBank/DDBJ databases">
        <title>The genomes of Aspergillus section Nigri reveals drivers in fungal speciation.</title>
        <authorList>
            <consortium name="DOE Joint Genome Institute"/>
            <person name="Vesth T.C."/>
            <person name="Nybo J."/>
            <person name="Theobald S."/>
            <person name="Brandl J."/>
            <person name="Frisvad J.C."/>
            <person name="Nielsen K.F."/>
            <person name="Lyhne E.K."/>
            <person name="Kogle M.E."/>
            <person name="Kuo A."/>
            <person name="Riley R."/>
            <person name="Clum A."/>
            <person name="Nolan M."/>
            <person name="Lipzen A."/>
            <person name="Salamov A."/>
            <person name="Henrissat B."/>
            <person name="Wiebenga A."/>
            <person name="De vries R.P."/>
            <person name="Grigoriev I.V."/>
            <person name="Mortensen U.H."/>
            <person name="Andersen M.R."/>
            <person name="Baker S.E."/>
        </authorList>
    </citation>
    <scope>NUCLEOTIDE SEQUENCE [LARGE SCALE GENOMIC DNA]</scope>
    <source>
        <strain evidence="2 3">CBS 114.80</strain>
    </source>
</reference>
<keyword evidence="3" id="KW-1185">Reference proteome</keyword>
<feature type="compositionally biased region" description="Polar residues" evidence="1">
    <location>
        <begin position="64"/>
        <end position="77"/>
    </location>
</feature>
<dbReference type="Proteomes" id="UP000248817">
    <property type="component" value="Unassembled WGS sequence"/>
</dbReference>
<dbReference type="AlphaFoldDB" id="A0A2V5ICJ2"/>
<protein>
    <submittedName>
        <fullName evidence="2">Uncharacterized protein</fullName>
    </submittedName>
</protein>
<organism evidence="2 3">
    <name type="scientific">Aspergillus indologenus CBS 114.80</name>
    <dbReference type="NCBI Taxonomy" id="1450541"/>
    <lineage>
        <taxon>Eukaryota</taxon>
        <taxon>Fungi</taxon>
        <taxon>Dikarya</taxon>
        <taxon>Ascomycota</taxon>
        <taxon>Pezizomycotina</taxon>
        <taxon>Eurotiomycetes</taxon>
        <taxon>Eurotiomycetidae</taxon>
        <taxon>Eurotiales</taxon>
        <taxon>Aspergillaceae</taxon>
        <taxon>Aspergillus</taxon>
        <taxon>Aspergillus subgen. Circumdati</taxon>
    </lineage>
</organism>
<name>A0A2V5ICJ2_9EURO</name>
<proteinExistence type="predicted"/>
<feature type="region of interest" description="Disordered" evidence="1">
    <location>
        <begin position="1"/>
        <end position="85"/>
    </location>
</feature>